<dbReference type="CDD" id="cd00105">
    <property type="entry name" value="KH-I"/>
    <property type="match status" value="1"/>
</dbReference>
<evidence type="ECO:0000256" key="2">
    <source>
        <dbReference type="SAM" id="MobiDB-lite"/>
    </source>
</evidence>
<evidence type="ECO:0000313" key="4">
    <source>
        <dbReference type="EMBL" id="CAH0365283.1"/>
    </source>
</evidence>
<dbReference type="Gene3D" id="3.30.1370.10">
    <property type="entry name" value="K Homology domain, type 1"/>
    <property type="match status" value="1"/>
</dbReference>
<dbReference type="SUPFAM" id="SSF54791">
    <property type="entry name" value="Eukaryotic type KH-domain (KH-domain type I)"/>
    <property type="match status" value="1"/>
</dbReference>
<keyword evidence="5" id="KW-1185">Reference proteome</keyword>
<feature type="compositionally biased region" description="Basic and acidic residues" evidence="2">
    <location>
        <begin position="390"/>
        <end position="403"/>
    </location>
</feature>
<gene>
    <name evidence="4" type="ORF">PECAL_1P17160</name>
</gene>
<feature type="compositionally biased region" description="Basic and acidic residues" evidence="2">
    <location>
        <begin position="951"/>
        <end position="971"/>
    </location>
</feature>
<accession>A0A8J2S6H3</accession>
<feature type="region of interest" description="Disordered" evidence="2">
    <location>
        <begin position="520"/>
        <end position="566"/>
    </location>
</feature>
<dbReference type="EMBL" id="CAKKNE010000001">
    <property type="protein sequence ID" value="CAH0365283.1"/>
    <property type="molecule type" value="Genomic_DNA"/>
</dbReference>
<feature type="region of interest" description="Disordered" evidence="2">
    <location>
        <begin position="917"/>
        <end position="991"/>
    </location>
</feature>
<feature type="compositionally biased region" description="Basic and acidic residues" evidence="2">
    <location>
        <begin position="697"/>
        <end position="706"/>
    </location>
</feature>
<feature type="compositionally biased region" description="Pro residues" evidence="2">
    <location>
        <begin position="139"/>
        <end position="158"/>
    </location>
</feature>
<keyword evidence="1" id="KW-0694">RNA-binding</keyword>
<feature type="compositionally biased region" description="Basic and acidic residues" evidence="2">
    <location>
        <begin position="92"/>
        <end position="102"/>
    </location>
</feature>
<organism evidence="4 5">
    <name type="scientific">Pelagomonas calceolata</name>
    <dbReference type="NCBI Taxonomy" id="35677"/>
    <lineage>
        <taxon>Eukaryota</taxon>
        <taxon>Sar</taxon>
        <taxon>Stramenopiles</taxon>
        <taxon>Ochrophyta</taxon>
        <taxon>Pelagophyceae</taxon>
        <taxon>Pelagomonadales</taxon>
        <taxon>Pelagomonadaceae</taxon>
        <taxon>Pelagomonas</taxon>
    </lineage>
</organism>
<name>A0A8J2S6H3_9STRA</name>
<feature type="region of interest" description="Disordered" evidence="2">
    <location>
        <begin position="1"/>
        <end position="467"/>
    </location>
</feature>
<evidence type="ECO:0000259" key="3">
    <source>
        <dbReference type="SMART" id="SM00322"/>
    </source>
</evidence>
<dbReference type="InterPro" id="IPR036612">
    <property type="entry name" value="KH_dom_type_1_sf"/>
</dbReference>
<feature type="region of interest" description="Disordered" evidence="2">
    <location>
        <begin position="832"/>
        <end position="880"/>
    </location>
</feature>
<dbReference type="InterPro" id="IPR004087">
    <property type="entry name" value="KH_dom"/>
</dbReference>
<feature type="compositionally biased region" description="Gly residues" evidence="2">
    <location>
        <begin position="981"/>
        <end position="991"/>
    </location>
</feature>
<feature type="compositionally biased region" description="Acidic residues" evidence="2">
    <location>
        <begin position="836"/>
        <end position="871"/>
    </location>
</feature>
<evidence type="ECO:0000313" key="5">
    <source>
        <dbReference type="Proteomes" id="UP000789595"/>
    </source>
</evidence>
<dbReference type="AlphaFoldDB" id="A0A8J2S6H3"/>
<feature type="region of interest" description="Disordered" evidence="2">
    <location>
        <begin position="690"/>
        <end position="713"/>
    </location>
</feature>
<feature type="compositionally biased region" description="Basic and acidic residues" evidence="2">
    <location>
        <begin position="317"/>
        <end position="332"/>
    </location>
</feature>
<dbReference type="InterPro" id="IPR004088">
    <property type="entry name" value="KH_dom_type_1"/>
</dbReference>
<reference evidence="4" key="1">
    <citation type="submission" date="2021-11" db="EMBL/GenBank/DDBJ databases">
        <authorList>
            <consortium name="Genoscope - CEA"/>
            <person name="William W."/>
        </authorList>
    </citation>
    <scope>NUCLEOTIDE SEQUENCE</scope>
</reference>
<proteinExistence type="predicted"/>
<feature type="domain" description="K Homology" evidence="3">
    <location>
        <begin position="572"/>
        <end position="642"/>
    </location>
</feature>
<feature type="compositionally biased region" description="Basic and acidic residues" evidence="2">
    <location>
        <begin position="218"/>
        <end position="244"/>
    </location>
</feature>
<dbReference type="Proteomes" id="UP000789595">
    <property type="component" value="Unassembled WGS sequence"/>
</dbReference>
<sequence length="991" mass="106076">MTVRSPPRKSFASRNLNSATRKPEQARPQRAYGGGGRLLVLGKRPEPTAASKTNTVAAPVPMNTPSLRRESGGQDVSVKLVPSGGGGWAQEKQPEPEPEPRRLAPPANKEPPVAPWAKQAVVDAAKPPEERAPAWSSKPAPPPVEEPPPPPPVKPESPPQQQHQWRRSQDAERRMEQSTQPPPPPANTSPKSEPPDKLQGESQSDYMKRLAQLRAAKRRAEEQAEDDARRARAAERLARLDAQRRAAHPPARPPPVQQQEDDRWQRGARVPAPPVEREPLRDAGVPIERAATRDGRSFASMFSPPSEPNPDQLKVGDGYDRHPNREKPKLFDPKSGSYVDPSSRPPPAPKTRGRGLRVIDDAAAPKKEAPQVRLLARPADAKPAPGTIVQKKEEKKKLAELPKDLSNADAETVGDRGRAPGPVSQQSPPEPARGLGVFSQSDAAPGNLSYAPFGGFSTAPPPPERAAVSALGGAEFIPRTSSAGSFGGIGIVQDDAPPRHDGPSTLGGAEFVPGAGLVRPEAASEQQLSSSFDAAGAPEFQEVKRTAARRRAADRSSTRRRRGGASPAMSVAGFKLTLWIPVEQVGIVIGRSGQTINKIQGGTSSRLNVVPDQDASAWAPVYIRGAPDGVFAAAQQVVELVDEVDDCVAEFHLGGRGRTLLRDENSGPSNLTLETKKVSADHKVRILIPQATGNAKSDNKPSKDDAAPCSLEGPLDGVKKALKALVEIASRKVEKRPQEPQVPQVEKCVSVPATRLRTVARRGQQQPVYRVVARYSGTQVAKRPRDQPIPEDAIIAREPEDALSQAALTVESVVEACTEEPTKITSSVISHVLPDENIDNDDFEDPGCSEDESSSESETDEDDDEEIEEVPTEPSKDRIGFMVRGGEKNVDAACAALVQIVEGSSVKDVVAQLKLEFPTAASRRGGRGGKENPPGTGRRSRNRRGGKAHRKDKDKAPSGGEKEKKEGEGSSKRRGRRGRRAGGGGGGEAGA</sequence>
<comment type="caution">
    <text evidence="4">The sequence shown here is derived from an EMBL/GenBank/DDBJ whole genome shotgun (WGS) entry which is preliminary data.</text>
</comment>
<protein>
    <recommendedName>
        <fullName evidence="3">K Homology domain-containing protein</fullName>
    </recommendedName>
</protein>
<dbReference type="Pfam" id="PF00013">
    <property type="entry name" value="KH_1"/>
    <property type="match status" value="1"/>
</dbReference>
<dbReference type="GO" id="GO:0003723">
    <property type="term" value="F:RNA binding"/>
    <property type="evidence" value="ECO:0007669"/>
    <property type="project" value="UniProtKB-UniRule"/>
</dbReference>
<feature type="compositionally biased region" description="Basic residues" evidence="2">
    <location>
        <begin position="938"/>
        <end position="950"/>
    </location>
</feature>
<dbReference type="SMART" id="SM00322">
    <property type="entry name" value="KH"/>
    <property type="match status" value="1"/>
</dbReference>
<dbReference type="PROSITE" id="PS50084">
    <property type="entry name" value="KH_TYPE_1"/>
    <property type="match status" value="1"/>
</dbReference>
<dbReference type="OrthoDB" id="5204190at2759"/>
<feature type="compositionally biased region" description="Basic and acidic residues" evidence="2">
    <location>
        <begin position="167"/>
        <end position="176"/>
    </location>
</feature>
<feature type="compositionally biased region" description="Basic and acidic residues" evidence="2">
    <location>
        <begin position="541"/>
        <end position="557"/>
    </location>
</feature>
<evidence type="ECO:0000256" key="1">
    <source>
        <dbReference type="PROSITE-ProRule" id="PRU00117"/>
    </source>
</evidence>
<feature type="compositionally biased region" description="Basic and acidic residues" evidence="2">
    <location>
        <begin position="357"/>
        <end position="370"/>
    </location>
</feature>